<keyword evidence="2" id="KW-1185">Reference proteome</keyword>
<proteinExistence type="predicted"/>
<comment type="caution">
    <text evidence="1">The sequence shown here is derived from an EMBL/GenBank/DDBJ whole genome shotgun (WGS) entry which is preliminary data.</text>
</comment>
<reference evidence="1 2" key="1">
    <citation type="submission" date="2021-06" db="EMBL/GenBank/DDBJ databases">
        <authorList>
            <person name="Kallberg Y."/>
            <person name="Tangrot J."/>
            <person name="Rosling A."/>
        </authorList>
    </citation>
    <scope>NUCLEOTIDE SEQUENCE [LARGE SCALE GENOMIC DNA]</scope>
    <source>
        <strain evidence="1 2">120-4 pot B 10/14</strain>
    </source>
</reference>
<protein>
    <submittedName>
        <fullName evidence="1">28798_t:CDS:1</fullName>
    </submittedName>
</protein>
<name>A0ABN7UUF0_GIGMA</name>
<gene>
    <name evidence="1" type="ORF">GMARGA_LOCUS10563</name>
</gene>
<sequence>MQAENQGIILIITNEYINPKKLSDKWCLCHCCNNVESFDDNNDYDSVSIYSEQTNRSTGSIASQNNNMSQISNPNKISYYLAHTFTYKKQGQFEKHILNMTIENGWSFRWVKCKSVIAHYHWLNSNLILPNCKQLAGQILKTKAKEDSNGLILAFDE</sequence>
<dbReference type="EMBL" id="CAJVQB010005940">
    <property type="protein sequence ID" value="CAG8673559.1"/>
    <property type="molecule type" value="Genomic_DNA"/>
</dbReference>
<dbReference type="Proteomes" id="UP000789901">
    <property type="component" value="Unassembled WGS sequence"/>
</dbReference>
<accession>A0ABN7UUF0</accession>
<organism evidence="1 2">
    <name type="scientific">Gigaspora margarita</name>
    <dbReference type="NCBI Taxonomy" id="4874"/>
    <lineage>
        <taxon>Eukaryota</taxon>
        <taxon>Fungi</taxon>
        <taxon>Fungi incertae sedis</taxon>
        <taxon>Mucoromycota</taxon>
        <taxon>Glomeromycotina</taxon>
        <taxon>Glomeromycetes</taxon>
        <taxon>Diversisporales</taxon>
        <taxon>Gigasporaceae</taxon>
        <taxon>Gigaspora</taxon>
    </lineage>
</organism>
<evidence type="ECO:0000313" key="2">
    <source>
        <dbReference type="Proteomes" id="UP000789901"/>
    </source>
</evidence>
<evidence type="ECO:0000313" key="1">
    <source>
        <dbReference type="EMBL" id="CAG8673559.1"/>
    </source>
</evidence>